<proteinExistence type="predicted"/>
<feature type="chain" id="PRO_5038777839" evidence="1">
    <location>
        <begin position="26"/>
        <end position="376"/>
    </location>
</feature>
<feature type="signal peptide" evidence="1">
    <location>
        <begin position="1"/>
        <end position="25"/>
    </location>
</feature>
<comment type="caution">
    <text evidence="3">The sequence shown here is derived from an EMBL/GenBank/DDBJ whole genome shotgun (WGS) entry which is preliminary data.</text>
</comment>
<evidence type="ECO:0000313" key="3">
    <source>
        <dbReference type="EMBL" id="HIU94877.1"/>
    </source>
</evidence>
<reference evidence="3" key="2">
    <citation type="journal article" date="2021" name="PeerJ">
        <title>Extensive microbial diversity within the chicken gut microbiome revealed by metagenomics and culture.</title>
        <authorList>
            <person name="Gilroy R."/>
            <person name="Ravi A."/>
            <person name="Getino M."/>
            <person name="Pursley I."/>
            <person name="Horton D.L."/>
            <person name="Alikhan N.F."/>
            <person name="Baker D."/>
            <person name="Gharbi K."/>
            <person name="Hall N."/>
            <person name="Watson M."/>
            <person name="Adriaenssens E.M."/>
            <person name="Foster-Nyarko E."/>
            <person name="Jarju S."/>
            <person name="Secka A."/>
            <person name="Antonio M."/>
            <person name="Oren A."/>
            <person name="Chaudhuri R.R."/>
            <person name="La Ragione R."/>
            <person name="Hildebrand F."/>
            <person name="Pallen M.J."/>
        </authorList>
    </citation>
    <scope>NUCLEOTIDE SEQUENCE</scope>
    <source>
        <strain evidence="3">ChiGjej2B2-16831</strain>
    </source>
</reference>
<dbReference type="GO" id="GO:0016798">
    <property type="term" value="F:hydrolase activity, acting on glycosyl bonds"/>
    <property type="evidence" value="ECO:0007669"/>
    <property type="project" value="UniProtKB-KW"/>
</dbReference>
<dbReference type="AlphaFoldDB" id="A0A9D1N490"/>
<dbReference type="PANTHER" id="PTHR40446:SF2">
    <property type="entry name" value="N-ACETYLGLUCOSAMINE-1-PHOSPHODIESTER ALPHA-N-ACETYLGLUCOSAMINIDASE"/>
    <property type="match status" value="1"/>
</dbReference>
<organism evidence="3 4">
    <name type="scientific">Candidatus Aphodomorpha intestinavium</name>
    <dbReference type="NCBI Taxonomy" id="2840672"/>
    <lineage>
        <taxon>Bacteria</taxon>
        <taxon>Bacillati</taxon>
        <taxon>Bacillota</taxon>
        <taxon>Clostridia</taxon>
        <taxon>Eubacteriales</taxon>
        <taxon>Candidatus Aphodomorpha</taxon>
    </lineage>
</organism>
<reference evidence="3" key="1">
    <citation type="submission" date="2020-10" db="EMBL/GenBank/DDBJ databases">
        <authorList>
            <person name="Gilroy R."/>
        </authorList>
    </citation>
    <scope>NUCLEOTIDE SEQUENCE</scope>
    <source>
        <strain evidence="3">ChiGjej2B2-16831</strain>
    </source>
</reference>
<feature type="domain" description="Phosphodiester glycosidase" evidence="2">
    <location>
        <begin position="183"/>
        <end position="359"/>
    </location>
</feature>
<gene>
    <name evidence="3" type="ORF">IAD24_06920</name>
</gene>
<accession>A0A9D1N490</accession>
<evidence type="ECO:0000256" key="1">
    <source>
        <dbReference type="SAM" id="SignalP"/>
    </source>
</evidence>
<dbReference type="InterPro" id="IPR018711">
    <property type="entry name" value="NAGPA"/>
</dbReference>
<name>A0A9D1N490_9FIRM</name>
<sequence length="376" mass="40256">MSARTRRMGALALCLLLCGGPAALAAPGPQAETPPFMLLTDDGAGGGAPEQVAATAADAASCLRGEAGALDATGNGVIDAHDAEAILLHAAGALPDLTGLPGVLAHSLLGEEHMTDFCYTGVRRGEGYYRSKTVSYTLTVVEEEDLTYYVADILLRDLRHFRTAFGEDTYKRSEFVVDMARRNDAIVAINGDYFTGRENDGPVIRNGELYRNSVDKARDACVLYRDGTVKTYAPDEIDAAAFLADGAYQCWTFGPSLLDENGQPKTERSQFRSTVQGANPRSALGYIEPGHYLFVTVDGRGRGGSDGMTMKELSQLMYELGCTVAYNLDGGGTAIMADASGAISRQSNSERRCSDILFIVEDYTAFWTRAGEEDGA</sequence>
<evidence type="ECO:0000313" key="4">
    <source>
        <dbReference type="Proteomes" id="UP000824128"/>
    </source>
</evidence>
<keyword evidence="1" id="KW-0732">Signal</keyword>
<protein>
    <submittedName>
        <fullName evidence="3">Phosphodiester glycosidase family protein</fullName>
    </submittedName>
</protein>
<dbReference type="Proteomes" id="UP000824128">
    <property type="component" value="Unassembled WGS sequence"/>
</dbReference>
<dbReference type="PANTHER" id="PTHR40446">
    <property type="entry name" value="N-ACETYLGLUCOSAMINE-1-PHOSPHODIESTER ALPHA-N-ACETYLGLUCOSAMINIDASE"/>
    <property type="match status" value="1"/>
</dbReference>
<dbReference type="Pfam" id="PF09992">
    <property type="entry name" value="NAGPA"/>
    <property type="match status" value="1"/>
</dbReference>
<keyword evidence="3" id="KW-0326">Glycosidase</keyword>
<keyword evidence="3" id="KW-0378">Hydrolase</keyword>
<evidence type="ECO:0000259" key="2">
    <source>
        <dbReference type="Pfam" id="PF09992"/>
    </source>
</evidence>
<dbReference type="EMBL" id="DVNZ01000222">
    <property type="protein sequence ID" value="HIU94877.1"/>
    <property type="molecule type" value="Genomic_DNA"/>
</dbReference>